<dbReference type="Gene3D" id="3.90.180.10">
    <property type="entry name" value="Medium-chain alcohol dehydrogenases, catalytic domain"/>
    <property type="match status" value="1"/>
</dbReference>
<evidence type="ECO:0000313" key="2">
    <source>
        <dbReference type="EMBL" id="EAZ79868.1"/>
    </source>
</evidence>
<dbReference type="Proteomes" id="UP000003919">
    <property type="component" value="Unassembled WGS sequence"/>
</dbReference>
<name>A3I072_9BACT</name>
<sequence>MASKMKAIVATGYGTPEVFQLQSVTKPEPKANEVLVKVKTSAATKADAMMRTGKPYFARLFIGLTKPKTGIPGTGFAGIVEQVGENVSNFQVGDRVFGETAFGFKANAEFLTVSENGVILPLPENIEFAAASNFCDGHLTSYNFLKEIADVKPGQKVLINGASGALGMSAVQIAKYLGAEVTGVCGDRNAGLIKSLGADKVLDYYKEDFTQSEDRYDIIYDTVGKSSFKACKGILKDKGIYLSPVLQFPLMIQMVITSFFKGKKAKFQATGANKEEKLRFMLSEVLEIYKAGKLKTVIDRQFPLEKLAEAHTYIDSGHKKGNVVIYNA</sequence>
<dbReference type="InterPro" id="IPR052733">
    <property type="entry name" value="Chloroplast_QOR"/>
</dbReference>
<protein>
    <submittedName>
        <fullName evidence="2">Quinone oxidoreductase</fullName>
    </submittedName>
</protein>
<dbReference type="SMART" id="SM00829">
    <property type="entry name" value="PKS_ER"/>
    <property type="match status" value="1"/>
</dbReference>
<reference evidence="2 3" key="1">
    <citation type="journal article" date="2011" name="J. Bacteriol.">
        <title>Complete genome sequence of Algoriphagus sp. PR1, bacterial prey of a colony-forming choanoflagellate.</title>
        <authorList>
            <person name="Alegado R.A."/>
            <person name="Ferriera S."/>
            <person name="Nusbaum C."/>
            <person name="Young S.K."/>
            <person name="Zeng Q."/>
            <person name="Imamovic A."/>
            <person name="Fairclough S.R."/>
            <person name="King N."/>
        </authorList>
    </citation>
    <scope>NUCLEOTIDE SEQUENCE [LARGE SCALE GENOMIC DNA]</scope>
    <source>
        <strain evidence="2 3">PR1</strain>
    </source>
</reference>
<dbReference type="eggNOG" id="COG0604">
    <property type="taxonomic scope" value="Bacteria"/>
</dbReference>
<feature type="domain" description="Enoyl reductase (ER)" evidence="1">
    <location>
        <begin position="14"/>
        <end position="325"/>
    </location>
</feature>
<dbReference type="AlphaFoldDB" id="A3I072"/>
<proteinExistence type="predicted"/>
<dbReference type="SUPFAM" id="SSF51735">
    <property type="entry name" value="NAD(P)-binding Rossmann-fold domains"/>
    <property type="match status" value="1"/>
</dbReference>
<comment type="caution">
    <text evidence="2">The sequence shown here is derived from an EMBL/GenBank/DDBJ whole genome shotgun (WGS) entry which is preliminary data.</text>
</comment>
<dbReference type="GO" id="GO:0016491">
    <property type="term" value="F:oxidoreductase activity"/>
    <property type="evidence" value="ECO:0007669"/>
    <property type="project" value="InterPro"/>
</dbReference>
<dbReference type="Pfam" id="PF08240">
    <property type="entry name" value="ADH_N"/>
    <property type="match status" value="1"/>
</dbReference>
<accession>A3I072</accession>
<organism evidence="2 3">
    <name type="scientific">Algoriphagus machipongonensis</name>
    <dbReference type="NCBI Taxonomy" id="388413"/>
    <lineage>
        <taxon>Bacteria</taxon>
        <taxon>Pseudomonadati</taxon>
        <taxon>Bacteroidota</taxon>
        <taxon>Cytophagia</taxon>
        <taxon>Cytophagales</taxon>
        <taxon>Cyclobacteriaceae</taxon>
        <taxon>Algoriphagus</taxon>
    </lineage>
</organism>
<dbReference type="InterPro" id="IPR011032">
    <property type="entry name" value="GroES-like_sf"/>
</dbReference>
<evidence type="ECO:0000313" key="3">
    <source>
        <dbReference type="Proteomes" id="UP000003919"/>
    </source>
</evidence>
<evidence type="ECO:0000259" key="1">
    <source>
        <dbReference type="SMART" id="SM00829"/>
    </source>
</evidence>
<dbReference type="PANTHER" id="PTHR44013:SF1">
    <property type="entry name" value="ZINC-TYPE ALCOHOL DEHYDROGENASE-LIKE PROTEIN C16A3.02C"/>
    <property type="match status" value="1"/>
</dbReference>
<dbReference type="STRING" id="388413.ALPR1_14604"/>
<keyword evidence="3" id="KW-1185">Reference proteome</keyword>
<dbReference type="InterPro" id="IPR020843">
    <property type="entry name" value="ER"/>
</dbReference>
<dbReference type="Gene3D" id="3.40.50.720">
    <property type="entry name" value="NAD(P)-binding Rossmann-like Domain"/>
    <property type="match status" value="1"/>
</dbReference>
<dbReference type="CDD" id="cd08267">
    <property type="entry name" value="MDR1"/>
    <property type="match status" value="1"/>
</dbReference>
<dbReference type="InterPro" id="IPR036291">
    <property type="entry name" value="NAD(P)-bd_dom_sf"/>
</dbReference>
<dbReference type="Pfam" id="PF13602">
    <property type="entry name" value="ADH_zinc_N_2"/>
    <property type="match status" value="1"/>
</dbReference>
<dbReference type="InterPro" id="IPR013154">
    <property type="entry name" value="ADH-like_N"/>
</dbReference>
<gene>
    <name evidence="2" type="ORF">ALPR1_14604</name>
</gene>
<dbReference type="HOGENOM" id="CLU_026673_3_3_10"/>
<dbReference type="SUPFAM" id="SSF50129">
    <property type="entry name" value="GroES-like"/>
    <property type="match status" value="1"/>
</dbReference>
<dbReference type="PANTHER" id="PTHR44013">
    <property type="entry name" value="ZINC-TYPE ALCOHOL DEHYDROGENASE-LIKE PROTEIN C16A3.02C"/>
    <property type="match status" value="1"/>
</dbReference>
<dbReference type="EMBL" id="AAXU02000001">
    <property type="protein sequence ID" value="EAZ79868.1"/>
    <property type="molecule type" value="Genomic_DNA"/>
</dbReference>